<dbReference type="GO" id="GO:0005829">
    <property type="term" value="C:cytosol"/>
    <property type="evidence" value="ECO:0007669"/>
    <property type="project" value="TreeGrafter"/>
</dbReference>
<dbReference type="STRING" id="93625.A0A409XRL9"/>
<dbReference type="InterPro" id="IPR018494">
    <property type="entry name" value="Oxysterol-bd_CS"/>
</dbReference>
<dbReference type="CDD" id="cd13292">
    <property type="entry name" value="PH_Osh1p_Osh2p_yeast"/>
    <property type="match status" value="1"/>
</dbReference>
<feature type="compositionally biased region" description="Pro residues" evidence="8">
    <location>
        <begin position="670"/>
        <end position="679"/>
    </location>
</feature>
<dbReference type="InterPro" id="IPR037239">
    <property type="entry name" value="OSBP_sf"/>
</dbReference>
<feature type="region of interest" description="Disordered" evidence="8">
    <location>
        <begin position="589"/>
        <end position="706"/>
    </location>
</feature>
<feature type="compositionally biased region" description="Pro residues" evidence="8">
    <location>
        <begin position="632"/>
        <end position="648"/>
    </location>
</feature>
<feature type="region of interest" description="Disordered" evidence="8">
    <location>
        <begin position="1151"/>
        <end position="1188"/>
    </location>
</feature>
<feature type="compositionally biased region" description="Acidic residues" evidence="8">
    <location>
        <begin position="468"/>
        <end position="479"/>
    </location>
</feature>
<dbReference type="Proteomes" id="UP000283269">
    <property type="component" value="Unassembled WGS sequence"/>
</dbReference>
<dbReference type="InterPro" id="IPR036770">
    <property type="entry name" value="Ankyrin_rpt-contain_sf"/>
</dbReference>
<evidence type="ECO:0000256" key="2">
    <source>
        <dbReference type="ARBA" id="ARBA00022448"/>
    </source>
</evidence>
<evidence type="ECO:0000256" key="6">
    <source>
        <dbReference type="PROSITE-ProRule" id="PRU00023"/>
    </source>
</evidence>
<feature type="repeat" description="ANK" evidence="6">
    <location>
        <begin position="197"/>
        <end position="229"/>
    </location>
</feature>
<dbReference type="FunCoup" id="A0A409XRL9">
    <property type="interactions" value="313"/>
</dbReference>
<dbReference type="PROSITE" id="PS50088">
    <property type="entry name" value="ANK_REPEAT"/>
    <property type="match status" value="2"/>
</dbReference>
<dbReference type="GO" id="GO:0006897">
    <property type="term" value="P:endocytosis"/>
    <property type="evidence" value="ECO:0007669"/>
    <property type="project" value="TreeGrafter"/>
</dbReference>
<keyword evidence="2" id="KW-0813">Transport</keyword>
<dbReference type="InterPro" id="IPR002110">
    <property type="entry name" value="Ankyrin_rpt"/>
</dbReference>
<dbReference type="SMART" id="SM00233">
    <property type="entry name" value="PH"/>
    <property type="match status" value="1"/>
</dbReference>
<dbReference type="PROSITE" id="PS50297">
    <property type="entry name" value="ANK_REP_REGION"/>
    <property type="match status" value="2"/>
</dbReference>
<organism evidence="10 11">
    <name type="scientific">Psilocybe cyanescens</name>
    <dbReference type="NCBI Taxonomy" id="93625"/>
    <lineage>
        <taxon>Eukaryota</taxon>
        <taxon>Fungi</taxon>
        <taxon>Dikarya</taxon>
        <taxon>Basidiomycota</taxon>
        <taxon>Agaricomycotina</taxon>
        <taxon>Agaricomycetes</taxon>
        <taxon>Agaricomycetidae</taxon>
        <taxon>Agaricales</taxon>
        <taxon>Agaricineae</taxon>
        <taxon>Strophariaceae</taxon>
        <taxon>Psilocybe</taxon>
    </lineage>
</organism>
<dbReference type="EMBL" id="NHYD01000747">
    <property type="protein sequence ID" value="PPQ93455.1"/>
    <property type="molecule type" value="Genomic_DNA"/>
</dbReference>
<dbReference type="GO" id="GO:0005635">
    <property type="term" value="C:nuclear envelope"/>
    <property type="evidence" value="ECO:0007669"/>
    <property type="project" value="TreeGrafter"/>
</dbReference>
<dbReference type="PANTHER" id="PTHR10972">
    <property type="entry name" value="OXYSTEROL-BINDING PROTEIN-RELATED"/>
    <property type="match status" value="1"/>
</dbReference>
<dbReference type="Gene3D" id="2.40.160.120">
    <property type="match status" value="1"/>
</dbReference>
<evidence type="ECO:0000256" key="7">
    <source>
        <dbReference type="RuleBase" id="RU003844"/>
    </source>
</evidence>
<dbReference type="SUPFAM" id="SSF144000">
    <property type="entry name" value="Oxysterol-binding protein-like"/>
    <property type="match status" value="1"/>
</dbReference>
<comment type="caution">
    <text evidence="10">The sequence shown here is derived from an EMBL/GenBank/DDBJ whole genome shotgun (WGS) entry which is preliminary data.</text>
</comment>
<evidence type="ECO:0000259" key="9">
    <source>
        <dbReference type="PROSITE" id="PS50003"/>
    </source>
</evidence>
<keyword evidence="5" id="KW-0446">Lipid-binding</keyword>
<dbReference type="GO" id="GO:0006887">
    <property type="term" value="P:exocytosis"/>
    <property type="evidence" value="ECO:0007669"/>
    <property type="project" value="TreeGrafter"/>
</dbReference>
<evidence type="ECO:0000256" key="8">
    <source>
        <dbReference type="SAM" id="MobiDB-lite"/>
    </source>
</evidence>
<name>A0A409XRL9_PSICY</name>
<dbReference type="AlphaFoldDB" id="A0A409XRL9"/>
<dbReference type="PANTHER" id="PTHR10972:SF205">
    <property type="entry name" value="OXYSTEROL-BINDING PROTEIN 1"/>
    <property type="match status" value="1"/>
</dbReference>
<dbReference type="GO" id="GO:0030011">
    <property type="term" value="P:maintenance of cell polarity"/>
    <property type="evidence" value="ECO:0007669"/>
    <property type="project" value="TreeGrafter"/>
</dbReference>
<dbReference type="FunFam" id="2.40.160.120:FF:000017">
    <property type="entry name" value="Oxysterol-binding protein homolog C2F12.05c"/>
    <property type="match status" value="1"/>
</dbReference>
<dbReference type="InterPro" id="IPR000648">
    <property type="entry name" value="Oxysterol-bd"/>
</dbReference>
<dbReference type="SUPFAM" id="SSF50729">
    <property type="entry name" value="PH domain-like"/>
    <property type="match status" value="1"/>
</dbReference>
<dbReference type="Gene3D" id="1.25.40.20">
    <property type="entry name" value="Ankyrin repeat-containing domain"/>
    <property type="match status" value="2"/>
</dbReference>
<proteinExistence type="inferred from homology"/>
<evidence type="ECO:0000313" key="10">
    <source>
        <dbReference type="EMBL" id="PPQ93455.1"/>
    </source>
</evidence>
<keyword evidence="4" id="KW-0445">Lipid transport</keyword>
<reference evidence="10 11" key="1">
    <citation type="journal article" date="2018" name="Evol. Lett.">
        <title>Horizontal gene cluster transfer increased hallucinogenic mushroom diversity.</title>
        <authorList>
            <person name="Reynolds H.T."/>
            <person name="Vijayakumar V."/>
            <person name="Gluck-Thaler E."/>
            <person name="Korotkin H.B."/>
            <person name="Matheny P.B."/>
            <person name="Slot J.C."/>
        </authorList>
    </citation>
    <scope>NUCLEOTIDE SEQUENCE [LARGE SCALE GENOMIC DNA]</scope>
    <source>
        <strain evidence="10 11">2631</strain>
    </source>
</reference>
<dbReference type="InParanoid" id="A0A409XRL9"/>
<dbReference type="Pfam" id="PF01237">
    <property type="entry name" value="Oxysterol_BP"/>
    <property type="match status" value="1"/>
</dbReference>
<dbReference type="Gene3D" id="2.30.29.30">
    <property type="entry name" value="Pleckstrin-homology domain (PH domain)/Phosphotyrosine-binding domain (PTB)"/>
    <property type="match status" value="1"/>
</dbReference>
<dbReference type="PROSITE" id="PS01013">
    <property type="entry name" value="OSBP"/>
    <property type="match status" value="1"/>
</dbReference>
<dbReference type="GO" id="GO:0034727">
    <property type="term" value="P:piecemeal microautophagy of the nucleus"/>
    <property type="evidence" value="ECO:0007669"/>
    <property type="project" value="TreeGrafter"/>
</dbReference>
<accession>A0A409XRL9</accession>
<dbReference type="GO" id="GO:0097038">
    <property type="term" value="C:perinuclear endoplasmic reticulum"/>
    <property type="evidence" value="ECO:0007669"/>
    <property type="project" value="TreeGrafter"/>
</dbReference>
<gene>
    <name evidence="10" type="ORF">CVT25_008558</name>
</gene>
<evidence type="ECO:0000256" key="3">
    <source>
        <dbReference type="ARBA" id="ARBA00022553"/>
    </source>
</evidence>
<keyword evidence="11" id="KW-1185">Reference proteome</keyword>
<dbReference type="SMART" id="SM00248">
    <property type="entry name" value="ANK"/>
    <property type="match status" value="3"/>
</dbReference>
<comment type="similarity">
    <text evidence="1 7">Belongs to the OSBP family.</text>
</comment>
<evidence type="ECO:0000256" key="1">
    <source>
        <dbReference type="ARBA" id="ARBA00008842"/>
    </source>
</evidence>
<sequence length="1241" mass="138006">MAEARPPASSSELVPNVEPLYQVKLLSALRNGDPSVIHPFLTEISKDKRKSVDGDIDTGAAALHLAVRCGSVQTVALLLAHRAISPNGVHPPGSGTTPLHLAASLGRADVVKLLLEQDNIDDSIRDSQGKTCRDVARAKDVIRAIDDSRSLLNTSYRTLLRNYIFSPVNDPPVAALIQLLESPRIKFVDLSYLDNDSGTSLLHEAARRKDLRLIELAVRAGADVFVRNRKGKMAYEGTGKDDRVRVFLRQLANHDKTLIQNSTPLTEPPVLKGYLNKYTNVAKGYNTRWFVLRNGVLSYYRHQDDETIASRGSISMKTAVLHIAERNRFEVHSLPSKGINHSSVSQKWYMKANHPVEAHRWAEAISKSIEWYKQRDNANDSDASSINASRRRSMESDNSGIRSTPSMQSQSLSTHLWRKSAPGSNGRDHDSMTGSTYTFVDSADASPNMMQNDGVGPSTASHHTIENDGGDEDNDEEDSSSANSDRKTPPHTNFELQGSATFAQLDLCAQLASNLSLPRGTSDRAIETHQALTESLRTTQSLLNDYLRISREREEWWARQLKKERARQQFWEESLATVVKEGEVLEKELRTRSRKRGSRIFGPSAMGSLYEKKRPSALGLTPTSSTMSPPLIEEPPSPQAEGPPPPSAPAAIPKYSPPPPLPVPSFAVSPPTPIDPLPQPAAKKSPLRSPEMAMGRRPSPISLDETAFKITKDPFVEDYEHDTDDEDEFFDAIESNNLPNLYINEGLKSPASEVSFSPTLAAEPSPAELLSMATLKGPLPKGTNLEQYSGYAHLRSRLAIGSDQRPSTSLWSVLKHSIGKDLTKISFPVFFNEPTSMLQRMAEDMEFSECLDVAAHESDPLRRIAFVAAFAMSNYSSTIGRIAKPFNPMLSETFEYVRLDRQYRYVSEQVSHHPPISACWAESPSWHYFGEVDAQNKFMGKSFEIRPTGVAHANLLLPEDAAPDYPRAPGELAKGKVLEHYSWKKVTTNVSGFILGSPTIDHYGDMVITNHRTGDQCILTFKPRGWRGRDAYEISGQVIDADGQVAYEIAGRWNSQLVAKKVGSGSGQLHPDISVTGPNSPSVAPEYILLWRNSEKPAGSPFNLTPFAITLNDCPQDTLRPFLCPTDCRLRPDQRAFELGKYELANDLKSAQEDQQRSIRKAREEGRLPPHNPRWFSAETDGDTGERVWTPARTKDYKLEYWEEREKVWGKGGKAEWNGVDDIFIEEPPIVSELLKKTSKY</sequence>
<dbReference type="InterPro" id="IPR001849">
    <property type="entry name" value="PH_domain"/>
</dbReference>
<dbReference type="SUPFAM" id="SSF48403">
    <property type="entry name" value="Ankyrin repeat"/>
    <property type="match status" value="1"/>
</dbReference>
<dbReference type="GO" id="GO:0006869">
    <property type="term" value="P:lipid transport"/>
    <property type="evidence" value="ECO:0007669"/>
    <property type="project" value="UniProtKB-KW"/>
</dbReference>
<dbReference type="OrthoDB" id="1854502at2759"/>
<dbReference type="Pfam" id="PF00169">
    <property type="entry name" value="PH"/>
    <property type="match status" value="1"/>
</dbReference>
<keyword evidence="3" id="KW-0597">Phosphoprotein</keyword>
<evidence type="ECO:0000256" key="4">
    <source>
        <dbReference type="ARBA" id="ARBA00023055"/>
    </source>
</evidence>
<feature type="region of interest" description="Disordered" evidence="8">
    <location>
        <begin position="377"/>
        <end position="494"/>
    </location>
</feature>
<evidence type="ECO:0000256" key="5">
    <source>
        <dbReference type="ARBA" id="ARBA00023121"/>
    </source>
</evidence>
<keyword evidence="6" id="KW-0040">ANK repeat</keyword>
<dbReference type="PRINTS" id="PR01415">
    <property type="entry name" value="ANKYRIN"/>
</dbReference>
<dbReference type="InterPro" id="IPR011993">
    <property type="entry name" value="PH-like_dom_sf"/>
</dbReference>
<dbReference type="GO" id="GO:0005886">
    <property type="term" value="C:plasma membrane"/>
    <property type="evidence" value="ECO:0007669"/>
    <property type="project" value="TreeGrafter"/>
</dbReference>
<dbReference type="Pfam" id="PF12796">
    <property type="entry name" value="Ank_2"/>
    <property type="match status" value="1"/>
</dbReference>
<dbReference type="GO" id="GO:0032934">
    <property type="term" value="F:sterol binding"/>
    <property type="evidence" value="ECO:0007669"/>
    <property type="project" value="TreeGrafter"/>
</dbReference>
<dbReference type="PROSITE" id="PS50003">
    <property type="entry name" value="PH_DOMAIN"/>
    <property type="match status" value="1"/>
</dbReference>
<protein>
    <recommendedName>
        <fullName evidence="9">PH domain-containing protein</fullName>
    </recommendedName>
</protein>
<feature type="domain" description="PH" evidence="9">
    <location>
        <begin position="268"/>
        <end position="370"/>
    </location>
</feature>
<feature type="compositionally biased region" description="Polar residues" evidence="8">
    <location>
        <begin position="396"/>
        <end position="414"/>
    </location>
</feature>
<feature type="repeat" description="ANK" evidence="6">
    <location>
        <begin position="94"/>
        <end position="116"/>
    </location>
</feature>
<evidence type="ECO:0000313" key="11">
    <source>
        <dbReference type="Proteomes" id="UP000283269"/>
    </source>
</evidence>
<feature type="compositionally biased region" description="Basic and acidic residues" evidence="8">
    <location>
        <begin position="1151"/>
        <end position="1168"/>
    </location>
</feature>